<evidence type="ECO:0000256" key="1">
    <source>
        <dbReference type="SAM" id="MobiDB-lite"/>
    </source>
</evidence>
<comment type="caution">
    <text evidence="2">The sequence shown here is derived from an EMBL/GenBank/DDBJ whole genome shotgun (WGS) entry which is preliminary data.</text>
</comment>
<feature type="region of interest" description="Disordered" evidence="1">
    <location>
        <begin position="1"/>
        <end position="24"/>
    </location>
</feature>
<organism evidence="2 3">
    <name type="scientific">Stereocaulon virgatum</name>
    <dbReference type="NCBI Taxonomy" id="373712"/>
    <lineage>
        <taxon>Eukaryota</taxon>
        <taxon>Fungi</taxon>
        <taxon>Dikarya</taxon>
        <taxon>Ascomycota</taxon>
        <taxon>Pezizomycotina</taxon>
        <taxon>Lecanoromycetes</taxon>
        <taxon>OSLEUM clade</taxon>
        <taxon>Lecanoromycetidae</taxon>
        <taxon>Lecanorales</taxon>
        <taxon>Lecanorineae</taxon>
        <taxon>Stereocaulaceae</taxon>
        <taxon>Stereocaulon</taxon>
    </lineage>
</organism>
<gene>
    <name evidence="2" type="ORF">N7G274_007704</name>
</gene>
<evidence type="ECO:0000313" key="3">
    <source>
        <dbReference type="Proteomes" id="UP001590950"/>
    </source>
</evidence>
<accession>A0ABR4A0H3</accession>
<dbReference type="EMBL" id="JBEFKJ010000025">
    <property type="protein sequence ID" value="KAL2039432.1"/>
    <property type="molecule type" value="Genomic_DNA"/>
</dbReference>
<dbReference type="Proteomes" id="UP001590950">
    <property type="component" value="Unassembled WGS sequence"/>
</dbReference>
<proteinExistence type="predicted"/>
<feature type="compositionally biased region" description="Pro residues" evidence="1">
    <location>
        <begin position="1"/>
        <end position="11"/>
    </location>
</feature>
<protein>
    <submittedName>
        <fullName evidence="2">Uncharacterized protein</fullName>
    </submittedName>
</protein>
<reference evidence="2 3" key="1">
    <citation type="submission" date="2024-09" db="EMBL/GenBank/DDBJ databases">
        <title>Rethinking Asexuality: The Enigmatic Case of Functional Sexual Genes in Lepraria (Stereocaulaceae).</title>
        <authorList>
            <person name="Doellman M."/>
            <person name="Sun Y."/>
            <person name="Barcenas-Pena A."/>
            <person name="Lumbsch H.T."/>
            <person name="Grewe F."/>
        </authorList>
    </citation>
    <scope>NUCLEOTIDE SEQUENCE [LARGE SCALE GENOMIC DNA]</scope>
    <source>
        <strain evidence="2 3">Mercado 3170</strain>
    </source>
</reference>
<keyword evidence="3" id="KW-1185">Reference proteome</keyword>
<evidence type="ECO:0000313" key="2">
    <source>
        <dbReference type="EMBL" id="KAL2039432.1"/>
    </source>
</evidence>
<name>A0ABR4A0H3_9LECA</name>
<sequence>MSVSPPPPPPQVIIRKAPPQSPAVGHDQALVNKVAALLKANAAGIEEVTKCKDYSESEGSNPGKDWLTYESVYNHVKFQHTKSRLLCTATM</sequence>